<proteinExistence type="predicted"/>
<keyword evidence="1" id="KW-0732">Signal</keyword>
<evidence type="ECO:0000313" key="3">
    <source>
        <dbReference type="Proteomes" id="UP001610563"/>
    </source>
</evidence>
<dbReference type="InterPro" id="IPR053161">
    <property type="entry name" value="Ulvan_degrading_GH"/>
</dbReference>
<protein>
    <recommendedName>
        <fullName evidence="4">Alpha-L-rhamnosidase</fullName>
    </recommendedName>
</protein>
<dbReference type="PANTHER" id="PTHR36848:SF2">
    <property type="entry name" value="SECRETED PROTEIN"/>
    <property type="match status" value="1"/>
</dbReference>
<accession>A0ABR4G857</accession>
<name>A0ABR4G857_9EURO</name>
<feature type="signal peptide" evidence="1">
    <location>
        <begin position="1"/>
        <end position="20"/>
    </location>
</feature>
<comment type="caution">
    <text evidence="2">The sequence shown here is derived from an EMBL/GenBank/DDBJ whole genome shotgun (WGS) entry which is preliminary data.</text>
</comment>
<dbReference type="Pfam" id="PF17132">
    <property type="entry name" value="Glyco_hydro_106"/>
    <property type="match status" value="1"/>
</dbReference>
<sequence>MLFSLPLLHIAPFLLHVASSASPPGTASERETWRGELPAPLRYEAPRLRYWWPGGWIEPEVVKEEVEAIARAGFGGAEIGDVRDSIPVAMDPEIYGWGQKRWTDGVYAAYDAANEHNLHIDLTVGPHWPTGVPGYTPDSPETAKELLHGQLLLQPGAKYSGLLPLPVAQPSGQTIGNPNVTATPQLVAVLAARTSAATANASTIPFDHSTVMDISKHHKKGKLIWTAPRDGRYIVVAVYGRGTGQVQNTYDFNPEGPRLTSPSPAYIVDHLSVAGVKATTEYWEQNMLTDKLRALLRASQGSLFEDSLELKLRQYWTPNFVQEFKKRRGYDLTPYLLYVLKDTNTFSGDSTIAQKVEYDFYSTVTDMYIDYRLTHLKRFAHSLGLKLRVQPYTASFDSSRAAAFVDIPEGESLGFEHTPDSFRVLAAGRDVAGKTTILSNEIGAYLGRAYGVTWAFLLGTANYDASLGVSQSVIHGFPYRDAPTSLWPGFAAFTPLPAFASWGYGNGYAEAWGPRQPQWLHAREASSYMARSQALLQSGAPSVDVAILNVDWGVTASWDDTGLNDAGYSYQFPTAELLTEYSASVRSRRLIHDGPRYKALVLNNVTALDVGSAQMVLSWAKAGLPVIIVGSAPSQTQSLSIDRGNTASKLGPVFKALFALSNTRQVSSQSEVPIALQNLGVEPLIRYTDSGNASTITTRRRVQNGHIYWIYSSARTSQTVHLEGDGFPLRLNMWTGQVSPIASFKTADGYTAINVTLGENGAEAIYLGRRNPYRVRNLNQHIVATDAEGVADEEGRVYVRATENRRYSAQLSTGKTTTVRFNSIPAPIAPARWSLTVQDWSPRIANATGRNSPLTDKTTLPLVTLETLRSWHDISELEYASGEGTYRTTVKLNLTEPHGSQRSQSLGVYIDLGDVRGSWSLKVNGQVVPGIDFLNSAPLDVTLYVRDGENDIELTVATTLWNKLRKTWPAVYGALKPEEIGLLGPVTLTYYVQEEVV</sequence>
<gene>
    <name evidence="2" type="ORF">BJX66DRAFT_324860</name>
</gene>
<reference evidence="2 3" key="1">
    <citation type="submission" date="2024-07" db="EMBL/GenBank/DDBJ databases">
        <title>Section-level genome sequencing and comparative genomics of Aspergillus sections Usti and Cavernicolus.</title>
        <authorList>
            <consortium name="Lawrence Berkeley National Laboratory"/>
            <person name="Nybo J.L."/>
            <person name="Vesth T.C."/>
            <person name="Theobald S."/>
            <person name="Frisvad J.C."/>
            <person name="Larsen T.O."/>
            <person name="Kjaerboelling I."/>
            <person name="Rothschild-Mancinelli K."/>
            <person name="Lyhne E.K."/>
            <person name="Kogle M.E."/>
            <person name="Barry K."/>
            <person name="Clum A."/>
            <person name="Na H."/>
            <person name="Ledsgaard L."/>
            <person name="Lin J."/>
            <person name="Lipzen A."/>
            <person name="Kuo A."/>
            <person name="Riley R."/>
            <person name="Mondo S."/>
            <person name="Labutti K."/>
            <person name="Haridas S."/>
            <person name="Pangalinan J."/>
            <person name="Salamov A.A."/>
            <person name="Simmons B.A."/>
            <person name="Magnuson J.K."/>
            <person name="Chen J."/>
            <person name="Drula E."/>
            <person name="Henrissat B."/>
            <person name="Wiebenga A."/>
            <person name="Lubbers R.J."/>
            <person name="Gomes A.C."/>
            <person name="Makela M.R."/>
            <person name="Stajich J."/>
            <person name="Grigoriev I.V."/>
            <person name="Mortensen U.H."/>
            <person name="De Vries R.P."/>
            <person name="Baker S.E."/>
            <person name="Andersen M.R."/>
        </authorList>
    </citation>
    <scope>NUCLEOTIDE SEQUENCE [LARGE SCALE GENOMIC DNA]</scope>
    <source>
        <strain evidence="2 3">CBS 209.92</strain>
    </source>
</reference>
<organism evidence="2 3">
    <name type="scientific">Aspergillus keveii</name>
    <dbReference type="NCBI Taxonomy" id="714993"/>
    <lineage>
        <taxon>Eukaryota</taxon>
        <taxon>Fungi</taxon>
        <taxon>Dikarya</taxon>
        <taxon>Ascomycota</taxon>
        <taxon>Pezizomycotina</taxon>
        <taxon>Eurotiomycetes</taxon>
        <taxon>Eurotiomycetidae</taxon>
        <taxon>Eurotiales</taxon>
        <taxon>Aspergillaceae</taxon>
        <taxon>Aspergillus</taxon>
        <taxon>Aspergillus subgen. Nidulantes</taxon>
    </lineage>
</organism>
<evidence type="ECO:0000256" key="1">
    <source>
        <dbReference type="SAM" id="SignalP"/>
    </source>
</evidence>
<dbReference type="EMBL" id="JBFTWV010000037">
    <property type="protein sequence ID" value="KAL2795199.1"/>
    <property type="molecule type" value="Genomic_DNA"/>
</dbReference>
<dbReference type="PANTHER" id="PTHR36848">
    <property type="entry name" value="DNA-BINDING PROTEIN (PUTATIVE SECRETED PROTEIN)-RELATED"/>
    <property type="match status" value="1"/>
</dbReference>
<dbReference type="Proteomes" id="UP001610563">
    <property type="component" value="Unassembled WGS sequence"/>
</dbReference>
<evidence type="ECO:0000313" key="2">
    <source>
        <dbReference type="EMBL" id="KAL2795199.1"/>
    </source>
</evidence>
<feature type="chain" id="PRO_5046460754" description="Alpha-L-rhamnosidase" evidence="1">
    <location>
        <begin position="21"/>
        <end position="997"/>
    </location>
</feature>
<keyword evidence="3" id="KW-1185">Reference proteome</keyword>
<evidence type="ECO:0008006" key="4">
    <source>
        <dbReference type="Google" id="ProtNLM"/>
    </source>
</evidence>